<evidence type="ECO:0008006" key="3">
    <source>
        <dbReference type="Google" id="ProtNLM"/>
    </source>
</evidence>
<protein>
    <recommendedName>
        <fullName evidence="3">DUF3558 domain-containing protein</fullName>
    </recommendedName>
</protein>
<sequence length="194" mass="21398">MFAKVRLIGAVGALVAAAIAGTVGWQGASPGPTGGGRVELRSTAAPMETTMKSPIVATTDPRPFDACEDIPFDALQRLGLAFTPPEHEDGLRCHFDAGNYQLAVEPIIWRTYEETLPPDAVETTIAGHRAAQYWVLKPTYHNSYWYYSCMVVFKTGYGVLQQALYYSTVYSNPEVDCMSTNLQRANDLAPYYKF</sequence>
<dbReference type="Proteomes" id="UP000193781">
    <property type="component" value="Unassembled WGS sequence"/>
</dbReference>
<keyword evidence="2" id="KW-1185">Reference proteome</keyword>
<dbReference type="OrthoDB" id="4619249at2"/>
<dbReference type="AlphaFoldDB" id="A0A1X1ZY85"/>
<evidence type="ECO:0000313" key="2">
    <source>
        <dbReference type="Proteomes" id="UP000193781"/>
    </source>
</evidence>
<dbReference type="STRING" id="244292.ABW17_01440"/>
<name>A0A1X1ZY85_9MYCO</name>
<accession>A0A1X1ZY85</accession>
<gene>
    <name evidence="1" type="ORF">AWC17_26100</name>
</gene>
<comment type="caution">
    <text evidence="1">The sequence shown here is derived from an EMBL/GenBank/DDBJ whole genome shotgun (WGS) entry which is preliminary data.</text>
</comment>
<dbReference type="EMBL" id="LQPH01000044">
    <property type="protein sequence ID" value="ORW31020.1"/>
    <property type="molecule type" value="Genomic_DNA"/>
</dbReference>
<dbReference type="RefSeq" id="WP_047321738.1">
    <property type="nucleotide sequence ID" value="NZ_JACKSS010000061.1"/>
</dbReference>
<reference evidence="1 2" key="1">
    <citation type="submission" date="2016-01" db="EMBL/GenBank/DDBJ databases">
        <title>The new phylogeny of the genus Mycobacterium.</title>
        <authorList>
            <person name="Tarcisio F."/>
            <person name="Conor M."/>
            <person name="Antonella G."/>
            <person name="Elisabetta G."/>
            <person name="Giulia F.S."/>
            <person name="Sara T."/>
            <person name="Anna F."/>
            <person name="Clotilde B."/>
            <person name="Roberto B."/>
            <person name="Veronica D.S."/>
            <person name="Fabio R."/>
            <person name="Monica P."/>
            <person name="Olivier J."/>
            <person name="Enrico T."/>
            <person name="Nicola S."/>
        </authorList>
    </citation>
    <scope>NUCLEOTIDE SEQUENCE [LARGE SCALE GENOMIC DNA]</scope>
    <source>
        <strain evidence="1 2">DSM 44803</strain>
    </source>
</reference>
<proteinExistence type="predicted"/>
<organism evidence="1 2">
    <name type="scientific">Mycobacterium nebraskense</name>
    <dbReference type="NCBI Taxonomy" id="244292"/>
    <lineage>
        <taxon>Bacteria</taxon>
        <taxon>Bacillati</taxon>
        <taxon>Actinomycetota</taxon>
        <taxon>Actinomycetes</taxon>
        <taxon>Mycobacteriales</taxon>
        <taxon>Mycobacteriaceae</taxon>
        <taxon>Mycobacterium</taxon>
    </lineage>
</organism>
<evidence type="ECO:0000313" key="1">
    <source>
        <dbReference type="EMBL" id="ORW31020.1"/>
    </source>
</evidence>